<evidence type="ECO:0000313" key="2">
    <source>
        <dbReference type="EMBL" id="CCE61264.1"/>
    </source>
</evidence>
<gene>
    <name evidence="2" type="primary">TPHA0A01810</name>
    <name evidence="2" type="ordered locus">TPHA_0A01810</name>
</gene>
<name>G8BMY6_TETPH</name>
<evidence type="ECO:0008006" key="4">
    <source>
        <dbReference type="Google" id="ProtNLM"/>
    </source>
</evidence>
<dbReference type="KEGG" id="tpf:TPHA_0A01810"/>
<evidence type="ECO:0000313" key="3">
    <source>
        <dbReference type="Proteomes" id="UP000005666"/>
    </source>
</evidence>
<dbReference type="GeneID" id="11532613"/>
<feature type="region of interest" description="Disordered" evidence="1">
    <location>
        <begin position="1"/>
        <end position="20"/>
    </location>
</feature>
<dbReference type="eggNOG" id="ENOG502R9VR">
    <property type="taxonomic scope" value="Eukaryota"/>
</dbReference>
<keyword evidence="3" id="KW-1185">Reference proteome</keyword>
<dbReference type="OMA" id="FSHFANI"/>
<reference evidence="2 3" key="1">
    <citation type="journal article" date="2011" name="Proc. Natl. Acad. Sci. U.S.A.">
        <title>Evolutionary erosion of yeast sex chromosomes by mating-type switching accidents.</title>
        <authorList>
            <person name="Gordon J.L."/>
            <person name="Armisen D."/>
            <person name="Proux-Wera E."/>
            <person name="Oheigeartaigh S.S."/>
            <person name="Byrne K.P."/>
            <person name="Wolfe K.H."/>
        </authorList>
    </citation>
    <scope>NUCLEOTIDE SEQUENCE [LARGE SCALE GENOMIC DNA]</scope>
    <source>
        <strain evidence="3">ATCC 24235 / CBS 4417 / NBRC 1672 / NRRL Y-8282 / UCD 70-5</strain>
    </source>
</reference>
<dbReference type="OrthoDB" id="3863715at2759"/>
<feature type="region of interest" description="Disordered" evidence="1">
    <location>
        <begin position="406"/>
        <end position="439"/>
    </location>
</feature>
<dbReference type="Proteomes" id="UP000005666">
    <property type="component" value="Chromosome 1"/>
</dbReference>
<dbReference type="EMBL" id="HE612856">
    <property type="protein sequence ID" value="CCE61264.1"/>
    <property type="molecule type" value="Genomic_DNA"/>
</dbReference>
<protein>
    <recommendedName>
        <fullName evidence="4">Integrase zinc-binding domain-containing protein</fullName>
    </recommendedName>
</protein>
<dbReference type="STRING" id="1071381.G8BMY6"/>
<dbReference type="AlphaFoldDB" id="G8BMY6"/>
<organism evidence="2 3">
    <name type="scientific">Tetrapisispora phaffii (strain ATCC 24235 / CBS 4417 / NBRC 1672 / NRRL Y-8282 / UCD 70-5)</name>
    <name type="common">Yeast</name>
    <name type="synonym">Fabospora phaffii</name>
    <dbReference type="NCBI Taxonomy" id="1071381"/>
    <lineage>
        <taxon>Eukaryota</taxon>
        <taxon>Fungi</taxon>
        <taxon>Dikarya</taxon>
        <taxon>Ascomycota</taxon>
        <taxon>Saccharomycotina</taxon>
        <taxon>Saccharomycetes</taxon>
        <taxon>Saccharomycetales</taxon>
        <taxon>Saccharomycetaceae</taxon>
        <taxon>Tetrapisispora</taxon>
    </lineage>
</organism>
<evidence type="ECO:0000256" key="1">
    <source>
        <dbReference type="SAM" id="MobiDB-lite"/>
    </source>
</evidence>
<sequence>MQDEKQASEPNPEKDRNEFKDPEHVLANIKYIIPRIGQKYDSLITPLLDKQLLQKGEIAVANSKTNYLSKELYDLVKNDDLTRKNVAVALNLDEKNAITRLIPLKHRYYRDSKLMVHDRSKQNKIVIDPAHRFRMVMTTHLLNDHLTRGAIYRTLSKCFANLSDPFIKTSIEYCSICNSNKKNIRRKKEPQLSNSPDILFYERLILDVVAPFGAKKIQKRYTHILTITDFHTKFMWSFPLKNLKLRTIISKVTEFIVALPVKPVFISSFTLSLNDIFELCCYLAREYNISIGLGTRNMQKAYSKNPYVTRILNSHKTECLKSWFMCLKWLADRQSNSKFDIRPPNKNYGLFSGMTDFLKKYEERSKMIIGRLPSENFINIDEGSHFIYSEDEFSFDNLVEKETPKKLSESVVNSSEDSDDNYEDNQEDNYLAEGPNRDDTILDYNDTFTEAESGVLL</sequence>
<accession>G8BMY6</accession>
<dbReference type="HOGENOM" id="CLU_030376_1_0_1"/>
<dbReference type="RefSeq" id="XP_003683698.1">
    <property type="nucleotide sequence ID" value="XM_003683650.1"/>
</dbReference>
<proteinExistence type="predicted"/>
<feature type="compositionally biased region" description="Acidic residues" evidence="1">
    <location>
        <begin position="416"/>
        <end position="427"/>
    </location>
</feature>